<organism evidence="6 7">
    <name type="scientific">Manduca sexta</name>
    <name type="common">Tobacco hawkmoth</name>
    <name type="synonym">Tobacco hornworm</name>
    <dbReference type="NCBI Taxonomy" id="7130"/>
    <lineage>
        <taxon>Eukaryota</taxon>
        <taxon>Metazoa</taxon>
        <taxon>Ecdysozoa</taxon>
        <taxon>Arthropoda</taxon>
        <taxon>Hexapoda</taxon>
        <taxon>Insecta</taxon>
        <taxon>Pterygota</taxon>
        <taxon>Neoptera</taxon>
        <taxon>Endopterygota</taxon>
        <taxon>Lepidoptera</taxon>
        <taxon>Glossata</taxon>
        <taxon>Ditrysia</taxon>
        <taxon>Bombycoidea</taxon>
        <taxon>Sphingidae</taxon>
        <taxon>Sphinginae</taxon>
        <taxon>Sphingini</taxon>
        <taxon>Manduca</taxon>
    </lineage>
</organism>
<dbReference type="AlphaFoldDB" id="A0A921ZFA5"/>
<evidence type="ECO:0000256" key="5">
    <source>
        <dbReference type="SAM" id="Phobius"/>
    </source>
</evidence>
<feature type="transmembrane region" description="Helical" evidence="5">
    <location>
        <begin position="347"/>
        <end position="366"/>
    </location>
</feature>
<dbReference type="PANTHER" id="PTHR23507">
    <property type="entry name" value="ZGC:174356"/>
    <property type="match status" value="1"/>
</dbReference>
<sequence length="474" mass="52520">MTESVRSLTNNEPSVNVISELPGKKFNITVDISIFLVMLSLALTGAAITNIIFYRTCVHALNYPRDECKVFLSLDKNNETQRLEKEVQQYATFIMTVKGIIESLAPAVLSLFLGVWSDTHGRKPLIVWPLFGTAITSMLVVLYTMLDNFGPWWFIVTVIPYSLTGGLTIMFTGAYCNLSDVTTEENRSLRMTILQAAVSAGIVVGSLLSPHVIRAVGNVYLLLIGTFLNVLAYAITNICLVESITGAIQGGITSVIDFLLVKEMIMECFKQRPNFGRAQILLLTFANSLSIFVMYGLLGLEYMYVREKLHWVLKDYTLYSAVNTTLSFLGSFAGIIIIQKLFGLSDLVVANIAFLSALAEFIIKTLAVSTWYMYFGVSISLFKDLSAPLLRSVITKILPVEDIAKVFALMAAIEGLCPLISPLLYNCLYVYTLSTLPAAIYILSSGITLTCIIFVGIVQYLRWNCNQYGRLDSP</sequence>
<evidence type="ECO:0000256" key="2">
    <source>
        <dbReference type="ARBA" id="ARBA00022692"/>
    </source>
</evidence>
<comment type="caution">
    <text evidence="6">The sequence shown here is derived from an EMBL/GenBank/DDBJ whole genome shotgun (WGS) entry which is preliminary data.</text>
</comment>
<reference evidence="6" key="1">
    <citation type="journal article" date="2016" name="Insect Biochem. Mol. Biol.">
        <title>Multifaceted biological insights from a draft genome sequence of the tobacco hornworm moth, Manduca sexta.</title>
        <authorList>
            <person name="Kanost M.R."/>
            <person name="Arrese E.L."/>
            <person name="Cao X."/>
            <person name="Chen Y.R."/>
            <person name="Chellapilla S."/>
            <person name="Goldsmith M.R."/>
            <person name="Grosse-Wilde E."/>
            <person name="Heckel D.G."/>
            <person name="Herndon N."/>
            <person name="Jiang H."/>
            <person name="Papanicolaou A."/>
            <person name="Qu J."/>
            <person name="Soulages J.L."/>
            <person name="Vogel H."/>
            <person name="Walters J."/>
            <person name="Waterhouse R.M."/>
            <person name="Ahn S.J."/>
            <person name="Almeida F.C."/>
            <person name="An C."/>
            <person name="Aqrawi P."/>
            <person name="Bretschneider A."/>
            <person name="Bryant W.B."/>
            <person name="Bucks S."/>
            <person name="Chao H."/>
            <person name="Chevignon G."/>
            <person name="Christen J.M."/>
            <person name="Clarke D.F."/>
            <person name="Dittmer N.T."/>
            <person name="Ferguson L.C.F."/>
            <person name="Garavelou S."/>
            <person name="Gordon K.H.J."/>
            <person name="Gunaratna R.T."/>
            <person name="Han Y."/>
            <person name="Hauser F."/>
            <person name="He Y."/>
            <person name="Heidel-Fischer H."/>
            <person name="Hirsh A."/>
            <person name="Hu Y."/>
            <person name="Jiang H."/>
            <person name="Kalra D."/>
            <person name="Klinner C."/>
            <person name="Konig C."/>
            <person name="Kovar C."/>
            <person name="Kroll A.R."/>
            <person name="Kuwar S.S."/>
            <person name="Lee S.L."/>
            <person name="Lehman R."/>
            <person name="Li K."/>
            <person name="Li Z."/>
            <person name="Liang H."/>
            <person name="Lovelace S."/>
            <person name="Lu Z."/>
            <person name="Mansfield J.H."/>
            <person name="McCulloch K.J."/>
            <person name="Mathew T."/>
            <person name="Morton B."/>
            <person name="Muzny D.M."/>
            <person name="Neunemann D."/>
            <person name="Ongeri F."/>
            <person name="Pauchet Y."/>
            <person name="Pu L.L."/>
            <person name="Pyrousis I."/>
            <person name="Rao X.J."/>
            <person name="Redding A."/>
            <person name="Roesel C."/>
            <person name="Sanchez-Gracia A."/>
            <person name="Schaack S."/>
            <person name="Shukla A."/>
            <person name="Tetreau G."/>
            <person name="Wang Y."/>
            <person name="Xiong G.H."/>
            <person name="Traut W."/>
            <person name="Walsh T.K."/>
            <person name="Worley K.C."/>
            <person name="Wu D."/>
            <person name="Wu W."/>
            <person name="Wu Y.Q."/>
            <person name="Zhang X."/>
            <person name="Zou Z."/>
            <person name="Zucker H."/>
            <person name="Briscoe A.D."/>
            <person name="Burmester T."/>
            <person name="Clem R.J."/>
            <person name="Feyereisen R."/>
            <person name="Grimmelikhuijzen C.J.P."/>
            <person name="Hamodrakas S.J."/>
            <person name="Hansson B.S."/>
            <person name="Huguet E."/>
            <person name="Jermiin L.S."/>
            <person name="Lan Q."/>
            <person name="Lehman H.K."/>
            <person name="Lorenzen M."/>
            <person name="Merzendorfer H."/>
            <person name="Michalopoulos I."/>
            <person name="Morton D.B."/>
            <person name="Muthukrishnan S."/>
            <person name="Oakeshott J.G."/>
            <person name="Palmer W."/>
            <person name="Park Y."/>
            <person name="Passarelli A.L."/>
            <person name="Rozas J."/>
            <person name="Schwartz L.M."/>
            <person name="Smith W."/>
            <person name="Southgate A."/>
            <person name="Vilcinskas A."/>
            <person name="Vogt R."/>
            <person name="Wang P."/>
            <person name="Werren J."/>
            <person name="Yu X.Q."/>
            <person name="Zhou J.J."/>
            <person name="Brown S.J."/>
            <person name="Scherer S.E."/>
            <person name="Richards S."/>
            <person name="Blissard G.W."/>
        </authorList>
    </citation>
    <scope>NUCLEOTIDE SEQUENCE</scope>
</reference>
<feature type="transmembrane region" description="Helical" evidence="5">
    <location>
        <begin position="219"/>
        <end position="240"/>
    </location>
</feature>
<keyword evidence="3 5" id="KW-1133">Transmembrane helix</keyword>
<protein>
    <recommendedName>
        <fullName evidence="8">Proton-coupled folate transporter</fullName>
    </recommendedName>
</protein>
<dbReference type="Proteomes" id="UP000791440">
    <property type="component" value="Unassembled WGS sequence"/>
</dbReference>
<feature type="transmembrane region" description="Helical" evidence="5">
    <location>
        <begin position="90"/>
        <end position="113"/>
    </location>
</feature>
<keyword evidence="7" id="KW-1185">Reference proteome</keyword>
<reference evidence="6" key="2">
    <citation type="submission" date="2020-12" db="EMBL/GenBank/DDBJ databases">
        <authorList>
            <person name="Kanost M."/>
        </authorList>
    </citation>
    <scope>NUCLEOTIDE SEQUENCE</scope>
</reference>
<dbReference type="Pfam" id="PF07690">
    <property type="entry name" value="MFS_1"/>
    <property type="match status" value="1"/>
</dbReference>
<evidence type="ECO:0000256" key="4">
    <source>
        <dbReference type="ARBA" id="ARBA00023136"/>
    </source>
</evidence>
<proteinExistence type="predicted"/>
<dbReference type="EMBL" id="JH668523">
    <property type="protein sequence ID" value="KAG6456781.1"/>
    <property type="molecule type" value="Genomic_DNA"/>
</dbReference>
<dbReference type="InterPro" id="IPR011701">
    <property type="entry name" value="MFS"/>
</dbReference>
<evidence type="ECO:0000256" key="3">
    <source>
        <dbReference type="ARBA" id="ARBA00022989"/>
    </source>
</evidence>
<dbReference type="OrthoDB" id="430300at2759"/>
<dbReference type="Gene3D" id="1.20.1250.20">
    <property type="entry name" value="MFS general substrate transporter like domains"/>
    <property type="match status" value="1"/>
</dbReference>
<evidence type="ECO:0000256" key="1">
    <source>
        <dbReference type="ARBA" id="ARBA00004141"/>
    </source>
</evidence>
<evidence type="ECO:0008006" key="8">
    <source>
        <dbReference type="Google" id="ProtNLM"/>
    </source>
</evidence>
<feature type="transmembrane region" description="Helical" evidence="5">
    <location>
        <begin position="280"/>
        <end position="298"/>
    </location>
</feature>
<feature type="transmembrane region" description="Helical" evidence="5">
    <location>
        <begin position="193"/>
        <end position="213"/>
    </location>
</feature>
<comment type="subcellular location">
    <subcellularLocation>
        <location evidence="1">Membrane</location>
        <topology evidence="1">Multi-pass membrane protein</topology>
    </subcellularLocation>
</comment>
<evidence type="ECO:0000313" key="7">
    <source>
        <dbReference type="Proteomes" id="UP000791440"/>
    </source>
</evidence>
<dbReference type="GO" id="GO:0022857">
    <property type="term" value="F:transmembrane transporter activity"/>
    <property type="evidence" value="ECO:0007669"/>
    <property type="project" value="InterPro"/>
</dbReference>
<name>A0A921ZFA5_MANSE</name>
<evidence type="ECO:0000313" key="6">
    <source>
        <dbReference type="EMBL" id="KAG6456781.1"/>
    </source>
</evidence>
<feature type="transmembrane region" description="Helical" evidence="5">
    <location>
        <begin position="406"/>
        <end position="432"/>
    </location>
</feature>
<dbReference type="GO" id="GO:0016020">
    <property type="term" value="C:membrane"/>
    <property type="evidence" value="ECO:0007669"/>
    <property type="project" value="UniProtKB-SubCell"/>
</dbReference>
<keyword evidence="2 5" id="KW-0812">Transmembrane</keyword>
<feature type="transmembrane region" description="Helical" evidence="5">
    <location>
        <begin position="318"/>
        <end position="338"/>
    </location>
</feature>
<feature type="transmembrane region" description="Helical" evidence="5">
    <location>
        <begin position="34"/>
        <end position="54"/>
    </location>
</feature>
<gene>
    <name evidence="6" type="ORF">O3G_MSEX009941</name>
</gene>
<feature type="transmembrane region" description="Helical" evidence="5">
    <location>
        <begin position="438"/>
        <end position="461"/>
    </location>
</feature>
<accession>A0A921ZFA5</accession>
<dbReference type="EMBL" id="JH668523">
    <property type="protein sequence ID" value="KAG6456780.1"/>
    <property type="molecule type" value="Genomic_DNA"/>
</dbReference>
<dbReference type="PANTHER" id="PTHR23507:SF39">
    <property type="entry name" value="GH23453P-RELATED"/>
    <property type="match status" value="1"/>
</dbReference>
<keyword evidence="4 5" id="KW-0472">Membrane</keyword>
<feature type="transmembrane region" description="Helical" evidence="5">
    <location>
        <begin position="125"/>
        <end position="146"/>
    </location>
</feature>
<feature type="transmembrane region" description="Helical" evidence="5">
    <location>
        <begin position="152"/>
        <end position="172"/>
    </location>
</feature>
<dbReference type="SUPFAM" id="SSF103473">
    <property type="entry name" value="MFS general substrate transporter"/>
    <property type="match status" value="1"/>
</dbReference>
<dbReference type="InterPro" id="IPR036259">
    <property type="entry name" value="MFS_trans_sf"/>
</dbReference>